<reference evidence="3" key="1">
    <citation type="submission" date="2021-02" db="EMBL/GenBank/DDBJ databases">
        <authorList>
            <person name="Nieuwenhuis M."/>
            <person name="Van De Peppel L.J.J."/>
        </authorList>
    </citation>
    <scope>NUCLEOTIDE SEQUENCE</scope>
    <source>
        <strain evidence="3">D49</strain>
    </source>
</reference>
<feature type="compositionally biased region" description="Acidic residues" evidence="1">
    <location>
        <begin position="77"/>
        <end position="93"/>
    </location>
</feature>
<reference evidence="3" key="2">
    <citation type="submission" date="2021-10" db="EMBL/GenBank/DDBJ databases">
        <title>Phylogenomics reveals ancestral predisposition of the termite-cultivated fungus Termitomyces towards a domesticated lifestyle.</title>
        <authorList>
            <person name="Auxier B."/>
            <person name="Grum-Grzhimaylo A."/>
            <person name="Cardenas M.E."/>
            <person name="Lodge J.D."/>
            <person name="Laessoe T."/>
            <person name="Pedersen O."/>
            <person name="Smith M.E."/>
            <person name="Kuyper T.W."/>
            <person name="Franco-Molano E.A."/>
            <person name="Baroni T.J."/>
            <person name="Aanen D.K."/>
        </authorList>
    </citation>
    <scope>NUCLEOTIDE SEQUENCE</scope>
    <source>
        <strain evidence="3">D49</strain>
    </source>
</reference>
<keyword evidence="4" id="KW-1185">Reference proteome</keyword>
<dbReference type="InterPro" id="IPR008906">
    <property type="entry name" value="HATC_C_dom"/>
</dbReference>
<dbReference type="Pfam" id="PF05699">
    <property type="entry name" value="Dimer_Tnp_hAT"/>
    <property type="match status" value="1"/>
</dbReference>
<protein>
    <recommendedName>
        <fullName evidence="2">HAT C-terminal dimerisation domain-containing protein</fullName>
    </recommendedName>
</protein>
<feature type="compositionally biased region" description="Basic and acidic residues" evidence="1">
    <location>
        <begin position="46"/>
        <end position="56"/>
    </location>
</feature>
<evidence type="ECO:0000313" key="3">
    <source>
        <dbReference type="EMBL" id="KAG5649492.1"/>
    </source>
</evidence>
<evidence type="ECO:0000259" key="2">
    <source>
        <dbReference type="Pfam" id="PF05699"/>
    </source>
</evidence>
<feature type="domain" description="HAT C-terminal dimerisation" evidence="2">
    <location>
        <begin position="3"/>
        <end position="34"/>
    </location>
</feature>
<dbReference type="OrthoDB" id="3062869at2759"/>
<dbReference type="SUPFAM" id="SSF53098">
    <property type="entry name" value="Ribonuclease H-like"/>
    <property type="match status" value="1"/>
</dbReference>
<evidence type="ECO:0000313" key="4">
    <source>
        <dbReference type="Proteomes" id="UP000717328"/>
    </source>
</evidence>
<feature type="compositionally biased region" description="Basic and acidic residues" evidence="1">
    <location>
        <begin position="64"/>
        <end position="76"/>
    </location>
</feature>
<dbReference type="Proteomes" id="UP000717328">
    <property type="component" value="Unassembled WGS sequence"/>
</dbReference>
<dbReference type="AlphaFoldDB" id="A0A9P7GM64"/>
<dbReference type="GO" id="GO:0046983">
    <property type="term" value="F:protein dimerization activity"/>
    <property type="evidence" value="ECO:0007669"/>
    <property type="project" value="InterPro"/>
</dbReference>
<name>A0A9P7GM64_9AGAR</name>
<comment type="caution">
    <text evidence="3">The sequence shown here is derived from an EMBL/GenBank/DDBJ whole genome shotgun (WGS) entry which is preliminary data.</text>
</comment>
<sequence>MHERAFSSAGITISKRRNRLGPDIVEALQFLKCWFRRDLIFREEPTVANERKHETEGNSGTGSKDNKESGWDLKLLDDEEDDMDIEPDGDDDDDVYLFDIS</sequence>
<accession>A0A9P7GM64</accession>
<organism evidence="3 4">
    <name type="scientific">Sphagnurus paluster</name>
    <dbReference type="NCBI Taxonomy" id="117069"/>
    <lineage>
        <taxon>Eukaryota</taxon>
        <taxon>Fungi</taxon>
        <taxon>Dikarya</taxon>
        <taxon>Basidiomycota</taxon>
        <taxon>Agaricomycotina</taxon>
        <taxon>Agaricomycetes</taxon>
        <taxon>Agaricomycetidae</taxon>
        <taxon>Agaricales</taxon>
        <taxon>Tricholomatineae</taxon>
        <taxon>Lyophyllaceae</taxon>
        <taxon>Sphagnurus</taxon>
    </lineage>
</organism>
<gene>
    <name evidence="3" type="ORF">H0H81_003487</name>
</gene>
<feature type="region of interest" description="Disordered" evidence="1">
    <location>
        <begin position="46"/>
        <end position="93"/>
    </location>
</feature>
<evidence type="ECO:0000256" key="1">
    <source>
        <dbReference type="SAM" id="MobiDB-lite"/>
    </source>
</evidence>
<dbReference type="InterPro" id="IPR012337">
    <property type="entry name" value="RNaseH-like_sf"/>
</dbReference>
<dbReference type="EMBL" id="JABCKI010000947">
    <property type="protein sequence ID" value="KAG5649492.1"/>
    <property type="molecule type" value="Genomic_DNA"/>
</dbReference>
<proteinExistence type="predicted"/>